<dbReference type="Proteomes" id="UP000828251">
    <property type="component" value="Unassembled WGS sequence"/>
</dbReference>
<protein>
    <recommendedName>
        <fullName evidence="3">Reverse transcriptase zinc-binding domain-containing protein</fullName>
    </recommendedName>
</protein>
<reference evidence="1 2" key="1">
    <citation type="journal article" date="2021" name="Plant Biotechnol. J.">
        <title>Multi-omics assisted identification of the key and species-specific regulatory components of drought-tolerant mechanisms in Gossypium stocksii.</title>
        <authorList>
            <person name="Yu D."/>
            <person name="Ke L."/>
            <person name="Zhang D."/>
            <person name="Wu Y."/>
            <person name="Sun Y."/>
            <person name="Mei J."/>
            <person name="Sun J."/>
            <person name="Sun Y."/>
        </authorList>
    </citation>
    <scope>NUCLEOTIDE SEQUENCE [LARGE SCALE GENOMIC DNA]</scope>
    <source>
        <strain evidence="2">cv. E1</strain>
        <tissue evidence="1">Leaf</tissue>
    </source>
</reference>
<accession>A0A9D4A6R5</accession>
<evidence type="ECO:0000313" key="1">
    <source>
        <dbReference type="EMBL" id="KAH1091253.1"/>
    </source>
</evidence>
<dbReference type="OrthoDB" id="998849at2759"/>
<gene>
    <name evidence="1" type="ORF">J1N35_018510</name>
</gene>
<keyword evidence="2" id="KW-1185">Reference proteome</keyword>
<sequence>MGQHICNLPIPPYNVNDSRMWLHNPHGVYTSNWRTGHDILPTYVNITCICHNFSTTCLRCNNNEESLIHALKECPKVREAFIIGGLNNKLIDENYIRCIDWLEDILRELDSKAAVDFVTLFWNC</sequence>
<organism evidence="1 2">
    <name type="scientific">Gossypium stocksii</name>
    <dbReference type="NCBI Taxonomy" id="47602"/>
    <lineage>
        <taxon>Eukaryota</taxon>
        <taxon>Viridiplantae</taxon>
        <taxon>Streptophyta</taxon>
        <taxon>Embryophyta</taxon>
        <taxon>Tracheophyta</taxon>
        <taxon>Spermatophyta</taxon>
        <taxon>Magnoliopsida</taxon>
        <taxon>eudicotyledons</taxon>
        <taxon>Gunneridae</taxon>
        <taxon>Pentapetalae</taxon>
        <taxon>rosids</taxon>
        <taxon>malvids</taxon>
        <taxon>Malvales</taxon>
        <taxon>Malvaceae</taxon>
        <taxon>Malvoideae</taxon>
        <taxon>Gossypium</taxon>
    </lineage>
</organism>
<name>A0A9D4A6R5_9ROSI</name>
<comment type="caution">
    <text evidence="1">The sequence shown here is derived from an EMBL/GenBank/DDBJ whole genome shotgun (WGS) entry which is preliminary data.</text>
</comment>
<evidence type="ECO:0000313" key="2">
    <source>
        <dbReference type="Proteomes" id="UP000828251"/>
    </source>
</evidence>
<dbReference type="AlphaFoldDB" id="A0A9D4A6R5"/>
<evidence type="ECO:0008006" key="3">
    <source>
        <dbReference type="Google" id="ProtNLM"/>
    </source>
</evidence>
<proteinExistence type="predicted"/>
<dbReference type="EMBL" id="JAIQCV010000006">
    <property type="protein sequence ID" value="KAH1091253.1"/>
    <property type="molecule type" value="Genomic_DNA"/>
</dbReference>